<feature type="region of interest" description="Disordered" evidence="5">
    <location>
        <begin position="319"/>
        <end position="353"/>
    </location>
</feature>
<protein>
    <submittedName>
        <fullName evidence="7">Uncharacterized protein</fullName>
    </submittedName>
</protein>
<evidence type="ECO:0000256" key="6">
    <source>
        <dbReference type="SAM" id="Phobius"/>
    </source>
</evidence>
<gene>
    <name evidence="7" type="ORF">D9758_005795</name>
</gene>
<dbReference type="GO" id="GO:0016020">
    <property type="term" value="C:membrane"/>
    <property type="evidence" value="ECO:0007669"/>
    <property type="project" value="UniProtKB-SubCell"/>
</dbReference>
<feature type="transmembrane region" description="Helical" evidence="6">
    <location>
        <begin position="730"/>
        <end position="752"/>
    </location>
</feature>
<dbReference type="GO" id="GO:0046873">
    <property type="term" value="F:metal ion transmembrane transporter activity"/>
    <property type="evidence" value="ECO:0007669"/>
    <property type="project" value="InterPro"/>
</dbReference>
<keyword evidence="3 6" id="KW-1133">Transmembrane helix</keyword>
<evidence type="ECO:0000256" key="2">
    <source>
        <dbReference type="ARBA" id="ARBA00022692"/>
    </source>
</evidence>
<dbReference type="InterPro" id="IPR002523">
    <property type="entry name" value="MgTranspt_CorA/ZnTranspt_ZntB"/>
</dbReference>
<proteinExistence type="predicted"/>
<feature type="region of interest" description="Disordered" evidence="5">
    <location>
        <begin position="1"/>
        <end position="86"/>
    </location>
</feature>
<organism evidence="7 8">
    <name type="scientific">Tetrapyrgos nigripes</name>
    <dbReference type="NCBI Taxonomy" id="182062"/>
    <lineage>
        <taxon>Eukaryota</taxon>
        <taxon>Fungi</taxon>
        <taxon>Dikarya</taxon>
        <taxon>Basidiomycota</taxon>
        <taxon>Agaricomycotina</taxon>
        <taxon>Agaricomycetes</taxon>
        <taxon>Agaricomycetidae</taxon>
        <taxon>Agaricales</taxon>
        <taxon>Marasmiineae</taxon>
        <taxon>Marasmiaceae</taxon>
        <taxon>Tetrapyrgos</taxon>
    </lineage>
</organism>
<feature type="compositionally biased region" description="Low complexity" evidence="5">
    <location>
        <begin position="70"/>
        <end position="84"/>
    </location>
</feature>
<dbReference type="OrthoDB" id="3231000at2759"/>
<comment type="subcellular location">
    <subcellularLocation>
        <location evidence="1">Membrane</location>
        <topology evidence="1">Multi-pass membrane protein</topology>
    </subcellularLocation>
</comment>
<keyword evidence="8" id="KW-1185">Reference proteome</keyword>
<feature type="compositionally biased region" description="Polar residues" evidence="5">
    <location>
        <begin position="247"/>
        <end position="257"/>
    </location>
</feature>
<name>A0A8H5GJV9_9AGAR</name>
<evidence type="ECO:0000256" key="5">
    <source>
        <dbReference type="SAM" id="MobiDB-lite"/>
    </source>
</evidence>
<reference evidence="7 8" key="1">
    <citation type="journal article" date="2020" name="ISME J.">
        <title>Uncovering the hidden diversity of litter-decomposition mechanisms in mushroom-forming fungi.</title>
        <authorList>
            <person name="Floudas D."/>
            <person name="Bentzer J."/>
            <person name="Ahren D."/>
            <person name="Johansson T."/>
            <person name="Persson P."/>
            <person name="Tunlid A."/>
        </authorList>
    </citation>
    <scope>NUCLEOTIDE SEQUENCE [LARGE SCALE GENOMIC DNA]</scope>
    <source>
        <strain evidence="7 8">CBS 291.85</strain>
    </source>
</reference>
<feature type="region of interest" description="Disordered" evidence="5">
    <location>
        <begin position="246"/>
        <end position="272"/>
    </location>
</feature>
<evidence type="ECO:0000313" key="8">
    <source>
        <dbReference type="Proteomes" id="UP000559256"/>
    </source>
</evidence>
<feature type="region of interest" description="Disordered" evidence="5">
    <location>
        <begin position="834"/>
        <end position="865"/>
    </location>
</feature>
<dbReference type="SUPFAM" id="SSF144083">
    <property type="entry name" value="Magnesium transport protein CorA, transmembrane region"/>
    <property type="match status" value="1"/>
</dbReference>
<dbReference type="AlphaFoldDB" id="A0A8H5GJV9"/>
<evidence type="ECO:0000256" key="1">
    <source>
        <dbReference type="ARBA" id="ARBA00004141"/>
    </source>
</evidence>
<evidence type="ECO:0000256" key="3">
    <source>
        <dbReference type="ARBA" id="ARBA00022989"/>
    </source>
</evidence>
<accession>A0A8H5GJV9</accession>
<feature type="region of interest" description="Disordered" evidence="5">
    <location>
        <begin position="569"/>
        <end position="609"/>
    </location>
</feature>
<feature type="transmembrane region" description="Helical" evidence="6">
    <location>
        <begin position="698"/>
        <end position="718"/>
    </location>
</feature>
<dbReference type="InterPro" id="IPR045863">
    <property type="entry name" value="CorA_TM1_TM2"/>
</dbReference>
<sequence>MSYPYDDRHFSSRRDIPRMDPPSFRHATPSGPWPFLDLEDEVDDSQLSSPPPQPDVDYDHDEYHRRQLEQQQQQQQQQQQKQQQENYNGYPQAQFANWTPVQQQKSGIASVKNKKTALLESCHIYKLDVWEDGTFHADTDKDGDWVVKLVKSGGPGPEEPEEAKKSKEEFWTSLQEPKPGPRVRVRALFVDNLSGPVLEMLGTKFHIEPFFFSSSIKCIPSRYQEQVQPGKGDHITMTLRYIRILQDPSTGSTTRPSSETKHSSSEDTLGTLDPSFYTQEEVIDIQGPLRLRSSPGKILLPDLLSFHIVRRNAHSAMTPAAIPDPVPAHSQPGPSRPPAHHRQPSTFSTASRSSSGVSTIISYHRPSSAPYIMTTAKMLHSRLLAAGRSVYWSNIFKDTVPYGDPNFVALSLLWYAMYSWDEVYELLLREVAWLESQTLTTLPSEADPDKDTHSKIHDYTQQLHHIRAHLLHHESLLSSFRKSVTFLQITRNPAYTGKTGLADSAEIYGNRPLAFETPKRRASSTRHRGLGYGSFGSIGPVPGSGGMGRSGSFSSYGRRNWTAMYDGMRRSSMGAGTGTRARPPSPPPPLTPLGTSEQHVLSESISEEPDSIEFEEEDAFLLMEEAESEEEYREGLLKKECLNLIHEIDRLEMTRDMLDKRLGNVMALAFSSVNIEDSKRMRKLAESSSRDSAVMKQISYLTMVFLPATFVATVFGMNVREINPGSFGTLPHYFEAVIPLTVVTIWIMMLQYQSYRPQHSRPQDHKVLTPSTFLQVAPTTYIRKSWNWLVWPLTLFIKELWPWSEECQKGKEARDSRGMGGSIIATVANAARSLRSKASVGSGTAGAGKETESAGRSGENPARAA</sequence>
<keyword evidence="2 6" id="KW-0812">Transmembrane</keyword>
<evidence type="ECO:0000256" key="4">
    <source>
        <dbReference type="ARBA" id="ARBA00023136"/>
    </source>
</evidence>
<comment type="caution">
    <text evidence="7">The sequence shown here is derived from an EMBL/GenBank/DDBJ whole genome shotgun (WGS) entry which is preliminary data.</text>
</comment>
<dbReference type="EMBL" id="JAACJM010000024">
    <property type="protein sequence ID" value="KAF5366287.1"/>
    <property type="molecule type" value="Genomic_DNA"/>
</dbReference>
<feature type="compositionally biased region" description="Basic and acidic residues" evidence="5">
    <location>
        <begin position="1"/>
        <end position="18"/>
    </location>
</feature>
<dbReference type="Pfam" id="PF01544">
    <property type="entry name" value="CorA"/>
    <property type="match status" value="1"/>
</dbReference>
<keyword evidence="4 6" id="KW-0472">Membrane</keyword>
<evidence type="ECO:0000313" key="7">
    <source>
        <dbReference type="EMBL" id="KAF5366287.1"/>
    </source>
</evidence>
<dbReference type="Gene3D" id="1.20.58.340">
    <property type="entry name" value="Magnesium transport protein CorA, transmembrane region"/>
    <property type="match status" value="1"/>
</dbReference>
<dbReference type="Proteomes" id="UP000559256">
    <property type="component" value="Unassembled WGS sequence"/>
</dbReference>